<reference evidence="5" key="1">
    <citation type="submission" date="2011-05" db="EMBL/GenBank/DDBJ databases">
        <authorList>
            <person name="Richards S.R."/>
            <person name="Qu J."/>
            <person name="Jiang H."/>
            <person name="Jhangiani S.N."/>
            <person name="Agravi P."/>
            <person name="Goodspeed R."/>
            <person name="Gross S."/>
            <person name="Mandapat C."/>
            <person name="Jackson L."/>
            <person name="Mathew T."/>
            <person name="Pu L."/>
            <person name="Thornton R."/>
            <person name="Saada N."/>
            <person name="Wilczek-Boney K.B."/>
            <person name="Lee S."/>
            <person name="Kovar C."/>
            <person name="Wu Y."/>
            <person name="Scherer S.E."/>
            <person name="Worley K.C."/>
            <person name="Muzny D.M."/>
            <person name="Gibbs R."/>
        </authorList>
    </citation>
    <scope>NUCLEOTIDE SEQUENCE</scope>
    <source>
        <strain evidence="5">Brora</strain>
    </source>
</reference>
<accession>T1J8T7</accession>
<dbReference type="PANTHER" id="PTHR10270">
    <property type="entry name" value="SOX TRANSCRIPTION FACTOR"/>
    <property type="match status" value="1"/>
</dbReference>
<dbReference type="Pfam" id="PF00505">
    <property type="entry name" value="HMG_box"/>
    <property type="match status" value="1"/>
</dbReference>
<dbReference type="eggNOG" id="KOG0527">
    <property type="taxonomic scope" value="Eukaryota"/>
</dbReference>
<feature type="domain" description="HMG box" evidence="3">
    <location>
        <begin position="73"/>
        <end position="108"/>
    </location>
</feature>
<feature type="DNA-binding region" description="HMG box" evidence="2">
    <location>
        <begin position="73"/>
        <end position="108"/>
    </location>
</feature>
<evidence type="ECO:0000313" key="4">
    <source>
        <dbReference type="EnsemblMetazoa" id="SMAR010127-PA"/>
    </source>
</evidence>
<dbReference type="PROSITE" id="PS50118">
    <property type="entry name" value="HMG_BOX_2"/>
    <property type="match status" value="1"/>
</dbReference>
<dbReference type="GO" id="GO:0005634">
    <property type="term" value="C:nucleus"/>
    <property type="evidence" value="ECO:0007669"/>
    <property type="project" value="UniProtKB-UniRule"/>
</dbReference>
<protein>
    <recommendedName>
        <fullName evidence="3">HMG box domain-containing protein</fullName>
    </recommendedName>
</protein>
<dbReference type="HOGENOM" id="CLU_2200227_0_0_1"/>
<dbReference type="AlphaFoldDB" id="T1J8T7"/>
<evidence type="ECO:0000259" key="3">
    <source>
        <dbReference type="PROSITE" id="PS50118"/>
    </source>
</evidence>
<dbReference type="SUPFAM" id="SSF47095">
    <property type="entry name" value="HMG-box"/>
    <property type="match status" value="1"/>
</dbReference>
<dbReference type="EnsemblMetazoa" id="SMAR010127-RA">
    <property type="protein sequence ID" value="SMAR010127-PA"/>
    <property type="gene ID" value="SMAR010127"/>
</dbReference>
<evidence type="ECO:0000256" key="1">
    <source>
        <dbReference type="ARBA" id="ARBA00023125"/>
    </source>
</evidence>
<evidence type="ECO:0000313" key="5">
    <source>
        <dbReference type="Proteomes" id="UP000014500"/>
    </source>
</evidence>
<dbReference type="InterPro" id="IPR009071">
    <property type="entry name" value="HMG_box_dom"/>
</dbReference>
<dbReference type="InterPro" id="IPR036910">
    <property type="entry name" value="HMG_box_dom_sf"/>
</dbReference>
<evidence type="ECO:0000256" key="2">
    <source>
        <dbReference type="PROSITE-ProRule" id="PRU00267"/>
    </source>
</evidence>
<dbReference type="Proteomes" id="UP000014500">
    <property type="component" value="Unassembled WGS sequence"/>
</dbReference>
<sequence length="108" mass="12586">MDDYLPQHHTNGSCYNNGMETLPPYELMAPTTQVGMMDDEWSRWHQHQTDKFVVPTMNKSDAAAKARSKELRIRRPMNAFMVWAKVERKRLADENPDLHNADLSKNAR</sequence>
<dbReference type="Gene3D" id="1.10.30.10">
    <property type="entry name" value="High mobility group box domain"/>
    <property type="match status" value="1"/>
</dbReference>
<dbReference type="GO" id="GO:0030154">
    <property type="term" value="P:cell differentiation"/>
    <property type="evidence" value="ECO:0007669"/>
    <property type="project" value="TreeGrafter"/>
</dbReference>
<proteinExistence type="predicted"/>
<dbReference type="GO" id="GO:0001228">
    <property type="term" value="F:DNA-binding transcription activator activity, RNA polymerase II-specific"/>
    <property type="evidence" value="ECO:0007669"/>
    <property type="project" value="TreeGrafter"/>
</dbReference>
<keyword evidence="2" id="KW-0539">Nucleus</keyword>
<keyword evidence="5" id="KW-1185">Reference proteome</keyword>
<dbReference type="EMBL" id="JH431965">
    <property type="status" value="NOT_ANNOTATED_CDS"/>
    <property type="molecule type" value="Genomic_DNA"/>
</dbReference>
<dbReference type="GO" id="GO:0000978">
    <property type="term" value="F:RNA polymerase II cis-regulatory region sequence-specific DNA binding"/>
    <property type="evidence" value="ECO:0007669"/>
    <property type="project" value="TreeGrafter"/>
</dbReference>
<organism evidence="4 5">
    <name type="scientific">Strigamia maritima</name>
    <name type="common">European centipede</name>
    <name type="synonym">Geophilus maritimus</name>
    <dbReference type="NCBI Taxonomy" id="126957"/>
    <lineage>
        <taxon>Eukaryota</taxon>
        <taxon>Metazoa</taxon>
        <taxon>Ecdysozoa</taxon>
        <taxon>Arthropoda</taxon>
        <taxon>Myriapoda</taxon>
        <taxon>Chilopoda</taxon>
        <taxon>Pleurostigmophora</taxon>
        <taxon>Geophilomorpha</taxon>
        <taxon>Linotaeniidae</taxon>
        <taxon>Strigamia</taxon>
    </lineage>
</organism>
<dbReference type="PhylomeDB" id="T1J8T7"/>
<dbReference type="STRING" id="126957.T1J8T7"/>
<dbReference type="InterPro" id="IPR050140">
    <property type="entry name" value="SRY-related_HMG-box_TF-like"/>
</dbReference>
<reference evidence="4" key="2">
    <citation type="submission" date="2015-02" db="UniProtKB">
        <authorList>
            <consortium name="EnsemblMetazoa"/>
        </authorList>
    </citation>
    <scope>IDENTIFICATION</scope>
</reference>
<dbReference type="PANTHER" id="PTHR10270:SF317">
    <property type="entry name" value="TRANSCRIPTION FACTOR SOX-15-RELATED"/>
    <property type="match status" value="1"/>
</dbReference>
<name>T1J8T7_STRMM</name>
<keyword evidence="1 2" id="KW-0238">DNA-binding</keyword>